<organism evidence="5 6">
    <name type="scientific">Rhodoferax ferrireducens</name>
    <dbReference type="NCBI Taxonomy" id="192843"/>
    <lineage>
        <taxon>Bacteria</taxon>
        <taxon>Pseudomonadati</taxon>
        <taxon>Pseudomonadota</taxon>
        <taxon>Betaproteobacteria</taxon>
        <taxon>Burkholderiales</taxon>
        <taxon>Comamonadaceae</taxon>
        <taxon>Rhodoferax</taxon>
    </lineage>
</organism>
<dbReference type="NCBIfam" id="TIGR00254">
    <property type="entry name" value="GGDEF"/>
    <property type="match status" value="1"/>
</dbReference>
<dbReference type="CDD" id="cd01949">
    <property type="entry name" value="GGDEF"/>
    <property type="match status" value="1"/>
</dbReference>
<dbReference type="Pfam" id="PF00990">
    <property type="entry name" value="GGDEF"/>
    <property type="match status" value="1"/>
</dbReference>
<dbReference type="SUPFAM" id="SSF52172">
    <property type="entry name" value="CheY-like"/>
    <property type="match status" value="1"/>
</dbReference>
<evidence type="ECO:0000256" key="1">
    <source>
        <dbReference type="PROSITE-ProRule" id="PRU00169"/>
    </source>
</evidence>
<sequence>MSTSPTKILLIEDNPGDARLIQCMLEQLQEPVYLLTWVDNLTDGITHLQSQSTDVLLLDLGLPESSGLATLLTVFERVPAVPTLVVLSGLSDEDIAVQAVQSGAQDYLVKGHVDSALLVRAIRYSMERSQAKQALRQANDDLERRVLERTAELAATIDALHIEISERQQAEERIRYMAHHDALTGLPNRELLEDRITQAIAYAHRNRSQVAVLFIGLNYFKYINDSLGHKSGDSFLQLVAARLQASLREGDSLARSGGAEFALCLPLLSGAGDAALAAQRVLDVLGQTVLVDGNELHASASIGISLYPGDGTDVHILMRAADTAMNHAKVRGRGNYEFFTPALNQAAQQRLALENQLRQALAKGEFVMHYQPQVDMGNGAILSCEALLRWHLPGAEPVSCPDFIWIAEETDLILPLGEWILREACRQLKQWQDAGYSQLRVAVNLSARQFYQPHFCERIAAILEETGLSASSLELEITESLLLQRSDDVLDILNRLCRMGIQLTLDDFGTGYSSLAYLQRFPIQVLKIDQSFVRGIGQDRNATALVTAIIAMAHGLDLKVVAEGVETTQQIDFLLSRGCPDAQGFYFSKAVAAEVFIGLLNP</sequence>
<dbReference type="InterPro" id="IPR001633">
    <property type="entry name" value="EAL_dom"/>
</dbReference>
<dbReference type="SMART" id="SM00448">
    <property type="entry name" value="REC"/>
    <property type="match status" value="1"/>
</dbReference>
<feature type="domain" description="GGDEF" evidence="4">
    <location>
        <begin position="208"/>
        <end position="341"/>
    </location>
</feature>
<dbReference type="InterPro" id="IPR035919">
    <property type="entry name" value="EAL_sf"/>
</dbReference>
<dbReference type="PROSITE" id="PS50887">
    <property type="entry name" value="GGDEF"/>
    <property type="match status" value="1"/>
</dbReference>
<dbReference type="Gene3D" id="3.30.70.270">
    <property type="match status" value="1"/>
</dbReference>
<dbReference type="PROSITE" id="PS50110">
    <property type="entry name" value="RESPONSE_REGULATORY"/>
    <property type="match status" value="1"/>
</dbReference>
<dbReference type="EMBL" id="JAVDXT010000001">
    <property type="protein sequence ID" value="MDR7376147.1"/>
    <property type="molecule type" value="Genomic_DNA"/>
</dbReference>
<comment type="caution">
    <text evidence="5">The sequence shown here is derived from an EMBL/GenBank/DDBJ whole genome shotgun (WGS) entry which is preliminary data.</text>
</comment>
<keyword evidence="6" id="KW-1185">Reference proteome</keyword>
<feature type="domain" description="Response regulatory" evidence="2">
    <location>
        <begin position="7"/>
        <end position="125"/>
    </location>
</feature>
<feature type="domain" description="EAL" evidence="3">
    <location>
        <begin position="350"/>
        <end position="602"/>
    </location>
</feature>
<dbReference type="InterPro" id="IPR011006">
    <property type="entry name" value="CheY-like_superfamily"/>
</dbReference>
<dbReference type="PANTHER" id="PTHR44757:SF2">
    <property type="entry name" value="BIOFILM ARCHITECTURE MAINTENANCE PROTEIN MBAA"/>
    <property type="match status" value="1"/>
</dbReference>
<dbReference type="InterPro" id="IPR029787">
    <property type="entry name" value="Nucleotide_cyclase"/>
</dbReference>
<dbReference type="PANTHER" id="PTHR44757">
    <property type="entry name" value="DIGUANYLATE CYCLASE DGCP"/>
    <property type="match status" value="1"/>
</dbReference>
<dbReference type="CDD" id="cd00156">
    <property type="entry name" value="REC"/>
    <property type="match status" value="1"/>
</dbReference>
<proteinExistence type="predicted"/>
<dbReference type="InterPro" id="IPR052155">
    <property type="entry name" value="Biofilm_reg_signaling"/>
</dbReference>
<dbReference type="RefSeq" id="WP_310370882.1">
    <property type="nucleotide sequence ID" value="NZ_JAVDXT010000001.1"/>
</dbReference>
<dbReference type="Pfam" id="PF00072">
    <property type="entry name" value="Response_reg"/>
    <property type="match status" value="1"/>
</dbReference>
<evidence type="ECO:0000259" key="4">
    <source>
        <dbReference type="PROSITE" id="PS50887"/>
    </source>
</evidence>
<evidence type="ECO:0000313" key="5">
    <source>
        <dbReference type="EMBL" id="MDR7376147.1"/>
    </source>
</evidence>
<evidence type="ECO:0000259" key="3">
    <source>
        <dbReference type="PROSITE" id="PS50883"/>
    </source>
</evidence>
<dbReference type="Proteomes" id="UP001180487">
    <property type="component" value="Unassembled WGS sequence"/>
</dbReference>
<keyword evidence="1" id="KW-0597">Phosphoprotein</keyword>
<dbReference type="Pfam" id="PF00563">
    <property type="entry name" value="EAL"/>
    <property type="match status" value="1"/>
</dbReference>
<dbReference type="SUPFAM" id="SSF55073">
    <property type="entry name" value="Nucleotide cyclase"/>
    <property type="match status" value="1"/>
</dbReference>
<dbReference type="CDD" id="cd01948">
    <property type="entry name" value="EAL"/>
    <property type="match status" value="1"/>
</dbReference>
<accession>A0ABU2C492</accession>
<feature type="modified residue" description="4-aspartylphosphate" evidence="1">
    <location>
        <position position="59"/>
    </location>
</feature>
<evidence type="ECO:0000259" key="2">
    <source>
        <dbReference type="PROSITE" id="PS50110"/>
    </source>
</evidence>
<reference evidence="5 6" key="1">
    <citation type="submission" date="2023-07" db="EMBL/GenBank/DDBJ databases">
        <title>Sorghum-associated microbial communities from plants grown in Nebraska, USA.</title>
        <authorList>
            <person name="Schachtman D."/>
        </authorList>
    </citation>
    <scope>NUCLEOTIDE SEQUENCE [LARGE SCALE GENOMIC DNA]</scope>
    <source>
        <strain evidence="5 6">BE313</strain>
    </source>
</reference>
<dbReference type="SMART" id="SM00052">
    <property type="entry name" value="EAL"/>
    <property type="match status" value="1"/>
</dbReference>
<dbReference type="InterPro" id="IPR000160">
    <property type="entry name" value="GGDEF_dom"/>
</dbReference>
<dbReference type="InterPro" id="IPR043128">
    <property type="entry name" value="Rev_trsase/Diguanyl_cyclase"/>
</dbReference>
<dbReference type="InterPro" id="IPR001789">
    <property type="entry name" value="Sig_transdc_resp-reg_receiver"/>
</dbReference>
<name>A0ABU2C492_9BURK</name>
<protein>
    <submittedName>
        <fullName evidence="5">Diguanylate cyclase (GGDEF)-like protein</fullName>
    </submittedName>
</protein>
<gene>
    <name evidence="5" type="ORF">J2X19_000805</name>
</gene>
<dbReference type="Gene3D" id="3.20.20.450">
    <property type="entry name" value="EAL domain"/>
    <property type="match status" value="1"/>
</dbReference>
<dbReference type="Gene3D" id="3.40.50.2300">
    <property type="match status" value="1"/>
</dbReference>
<evidence type="ECO:0000313" key="6">
    <source>
        <dbReference type="Proteomes" id="UP001180487"/>
    </source>
</evidence>
<dbReference type="SUPFAM" id="SSF141868">
    <property type="entry name" value="EAL domain-like"/>
    <property type="match status" value="1"/>
</dbReference>
<dbReference type="PROSITE" id="PS50883">
    <property type="entry name" value="EAL"/>
    <property type="match status" value="1"/>
</dbReference>
<dbReference type="SMART" id="SM00267">
    <property type="entry name" value="GGDEF"/>
    <property type="match status" value="1"/>
</dbReference>